<dbReference type="InParanoid" id="A0A066VQT0"/>
<dbReference type="OMA" id="NTEWNAN"/>
<protein>
    <recommendedName>
        <fullName evidence="4">Carbohydrate-binding module family 13 protein</fullName>
    </recommendedName>
</protein>
<dbReference type="EMBL" id="JMSN01000068">
    <property type="protein sequence ID" value="KDN42633.1"/>
    <property type="molecule type" value="Genomic_DNA"/>
</dbReference>
<dbReference type="HOGENOM" id="CLU_036093_1_1_1"/>
<feature type="signal peptide" evidence="1">
    <location>
        <begin position="1"/>
        <end position="20"/>
    </location>
</feature>
<gene>
    <name evidence="2" type="ORF">K437DRAFT_160008</name>
</gene>
<evidence type="ECO:0000313" key="3">
    <source>
        <dbReference type="Proteomes" id="UP000027361"/>
    </source>
</evidence>
<evidence type="ECO:0008006" key="4">
    <source>
        <dbReference type="Google" id="ProtNLM"/>
    </source>
</evidence>
<evidence type="ECO:0000313" key="2">
    <source>
        <dbReference type="EMBL" id="KDN42633.1"/>
    </source>
</evidence>
<keyword evidence="1" id="KW-0732">Signal</keyword>
<sequence length="292" mass="31637">MKLSLASVALAALSVPATFAYTYGNQYQNPGNLPAKVDNTQTGYNDCQSRYGNTKQSARCQNLFVNSIKDFCLFGPPSPGQTVGDQEEVVVSYCMKSGYGTRLIPNGAIKGAHFLLTPSFVQVTGVGDLTKINIAQGDEGGELDPHGATGSGNPRGGLVFTRARGNWERMDEWQHFISYNEFCVRACFNSEPYRTQWCPHIYDVMGCYWNEPANYNNGQFEQCDGTQGQWPGVYSGSTWYQGQSPTPPAQAAGSSSNCRQYASISNGVAVSIPSSSAASAKATRRAAFDDDE</sequence>
<proteinExistence type="predicted"/>
<name>A0A066VQT0_TILAU</name>
<dbReference type="GeneID" id="25261726"/>
<accession>A0A066VQT0</accession>
<evidence type="ECO:0000256" key="1">
    <source>
        <dbReference type="SAM" id="SignalP"/>
    </source>
</evidence>
<dbReference type="AlphaFoldDB" id="A0A066VQT0"/>
<dbReference type="RefSeq" id="XP_013242133.1">
    <property type="nucleotide sequence ID" value="XM_013386679.1"/>
</dbReference>
<dbReference type="Proteomes" id="UP000027361">
    <property type="component" value="Unassembled WGS sequence"/>
</dbReference>
<reference evidence="2 3" key="1">
    <citation type="submission" date="2014-05" db="EMBL/GenBank/DDBJ databases">
        <title>Draft genome sequence of a rare smut relative, Tilletiaria anomala UBC 951.</title>
        <authorList>
            <consortium name="DOE Joint Genome Institute"/>
            <person name="Toome M."/>
            <person name="Kuo A."/>
            <person name="Henrissat B."/>
            <person name="Lipzen A."/>
            <person name="Tritt A."/>
            <person name="Yoshinaga Y."/>
            <person name="Zane M."/>
            <person name="Barry K."/>
            <person name="Grigoriev I.V."/>
            <person name="Spatafora J.W."/>
            <person name="Aimea M.C."/>
        </authorList>
    </citation>
    <scope>NUCLEOTIDE SEQUENCE [LARGE SCALE GENOMIC DNA]</scope>
    <source>
        <strain evidence="2 3">UBC 951</strain>
    </source>
</reference>
<dbReference type="STRING" id="1037660.A0A066VQT0"/>
<dbReference type="OrthoDB" id="2564904at2759"/>
<feature type="chain" id="PRO_5001628408" description="Carbohydrate-binding module family 13 protein" evidence="1">
    <location>
        <begin position="21"/>
        <end position="292"/>
    </location>
</feature>
<organism evidence="2 3">
    <name type="scientific">Tilletiaria anomala (strain ATCC 24038 / CBS 436.72 / UBC 951)</name>
    <dbReference type="NCBI Taxonomy" id="1037660"/>
    <lineage>
        <taxon>Eukaryota</taxon>
        <taxon>Fungi</taxon>
        <taxon>Dikarya</taxon>
        <taxon>Basidiomycota</taxon>
        <taxon>Ustilaginomycotina</taxon>
        <taxon>Exobasidiomycetes</taxon>
        <taxon>Georgefischeriales</taxon>
        <taxon>Tilletiariaceae</taxon>
        <taxon>Tilletiaria</taxon>
    </lineage>
</organism>
<keyword evidence="3" id="KW-1185">Reference proteome</keyword>
<comment type="caution">
    <text evidence="2">The sequence shown here is derived from an EMBL/GenBank/DDBJ whole genome shotgun (WGS) entry which is preliminary data.</text>
</comment>